<dbReference type="SUPFAM" id="SSF53474">
    <property type="entry name" value="alpha/beta-Hydrolases"/>
    <property type="match status" value="1"/>
</dbReference>
<sequence length="555" mass="61604">MQLSRLRVSLRSLTLSILGILATSLPVTAAEKLYLSYGPLMLSLRVESLELFAKDGTINQDLGFYLDRATPAQQDQFRQALTKRVDLSPVMLSRFFNSKLGEDILYRFGKGITILGGRNGKYALRGAIVQAAFDLEEGLTLLNVLRKFSTDVQFQGELLLGLVQEVDKVVKGTEAFTEAMATLSKAEAALETPVDFAQLPNIQKAGNLGFTKQILNLTDSQRNRSFYVIVYKPQQWREGKTPVVIISHGLASNPESFEDLAQYLASYGFVVAMPQHPGSDTQQAKALLEGYSREVFDLQEFINRPQDISYVIDELERRNQVEFGGRLDLENVGVGGHSFGGYTALAVAGATIDFDYLQKICDRLYGGLNTSLLLQCRALDLPRENYNFRDPRVKAVIGANPVNSGIFGQKGLSEIQIPILLISGNYDPATPAVFEQLRSFIWLTTPDKSLVLAEGQAHVDFSELDGGISKVLDSVPDLTLPEPSLLKGYLQPTVLSFFEVHIANNEEYKPYLSSAYFAYLSANEDFQVYRISPASEPDLMKKILDFREQYGVVAP</sequence>
<dbReference type="Pfam" id="PF07224">
    <property type="entry name" value="Chlorophyllase"/>
    <property type="match status" value="1"/>
</dbReference>
<dbReference type="OrthoDB" id="422423at2"/>
<name>B1X044_CROS5</name>
<dbReference type="RefSeq" id="WP_009546690.1">
    <property type="nucleotide sequence ID" value="NC_010546.1"/>
</dbReference>
<dbReference type="Proteomes" id="UP000001203">
    <property type="component" value="Chromosome circular"/>
</dbReference>
<dbReference type="HOGENOM" id="CLU_029435_0_0_3"/>
<evidence type="ECO:0000259" key="4">
    <source>
        <dbReference type="Pfam" id="PF07176"/>
    </source>
</evidence>
<reference evidence="5 6" key="1">
    <citation type="journal article" date="2008" name="Proc. Natl. Acad. Sci. U.S.A.">
        <title>The genome of Cyanothece 51142, a unicellular diazotrophic cyanobacterium important in the marine nitrogen cycle.</title>
        <authorList>
            <person name="Welsh E.A."/>
            <person name="Liberton M."/>
            <person name="Stoeckel J."/>
            <person name="Loh T."/>
            <person name="Elvitigala T."/>
            <person name="Wang C."/>
            <person name="Wollam A."/>
            <person name="Fulton R.S."/>
            <person name="Clifton S.W."/>
            <person name="Jacobs J.M."/>
            <person name="Aurora R."/>
            <person name="Ghosh B.K."/>
            <person name="Sherman L.A."/>
            <person name="Smith R.D."/>
            <person name="Wilson R.K."/>
            <person name="Pakrasi H.B."/>
        </authorList>
    </citation>
    <scope>NUCLEOTIDE SEQUENCE [LARGE SCALE GENOMIC DNA]</scope>
    <source>
        <strain evidence="6">ATCC 51142 / BH68</strain>
    </source>
</reference>
<proteinExistence type="predicted"/>
<keyword evidence="6" id="KW-1185">Reference proteome</keyword>
<accession>B1X044</accession>
<evidence type="ECO:0000313" key="5">
    <source>
        <dbReference type="EMBL" id="ACB49545.1"/>
    </source>
</evidence>
<dbReference type="KEGG" id="cyt:cce_0193"/>
<dbReference type="eggNOG" id="COG4188">
    <property type="taxonomic scope" value="Bacteria"/>
</dbReference>
<organism evidence="5 6">
    <name type="scientific">Crocosphaera subtropica (strain ATCC 51142 / BH68)</name>
    <name type="common">Cyanothece sp. (strain ATCC 51142)</name>
    <dbReference type="NCBI Taxonomy" id="43989"/>
    <lineage>
        <taxon>Bacteria</taxon>
        <taxon>Bacillati</taxon>
        <taxon>Cyanobacteriota</taxon>
        <taxon>Cyanophyceae</taxon>
        <taxon>Oscillatoriophycideae</taxon>
        <taxon>Chroococcales</taxon>
        <taxon>Aphanothecaceae</taxon>
        <taxon>Crocosphaera</taxon>
        <taxon>Crocosphaera subtropica</taxon>
    </lineage>
</organism>
<dbReference type="PANTHER" id="PTHR10272:SF13">
    <property type="entry name" value="POLY(ETHYLENE TEREPHTHALATE) HYDROLASE"/>
    <property type="match status" value="1"/>
</dbReference>
<evidence type="ECO:0000256" key="1">
    <source>
        <dbReference type="ARBA" id="ARBA00022801"/>
    </source>
</evidence>
<dbReference type="EMBL" id="CP000806">
    <property type="protein sequence ID" value="ACB49545.1"/>
    <property type="molecule type" value="Genomic_DNA"/>
</dbReference>
<keyword evidence="1" id="KW-0378">Hydrolase</keyword>
<evidence type="ECO:0000256" key="2">
    <source>
        <dbReference type="ARBA" id="ARBA00022963"/>
    </source>
</evidence>
<keyword evidence="2" id="KW-0442">Lipid degradation</keyword>
<dbReference type="Pfam" id="PF07176">
    <property type="entry name" value="DUF1400"/>
    <property type="match status" value="1"/>
</dbReference>
<dbReference type="InterPro" id="IPR029058">
    <property type="entry name" value="AB_hydrolase_fold"/>
</dbReference>
<evidence type="ECO:0000256" key="3">
    <source>
        <dbReference type="ARBA" id="ARBA00023098"/>
    </source>
</evidence>
<dbReference type="ESTHER" id="cyaa5-b1x044">
    <property type="family name" value="Duf_1400"/>
</dbReference>
<dbReference type="GO" id="GO:0003847">
    <property type="term" value="F:1-alkyl-2-acetylglycerophosphocholine esterase activity"/>
    <property type="evidence" value="ECO:0007669"/>
    <property type="project" value="TreeGrafter"/>
</dbReference>
<dbReference type="Gene3D" id="3.40.50.1820">
    <property type="entry name" value="alpha/beta hydrolase"/>
    <property type="match status" value="1"/>
</dbReference>
<keyword evidence="3" id="KW-0443">Lipid metabolism</keyword>
<dbReference type="InterPro" id="IPR017395">
    <property type="entry name" value="Chlorophyllase-like"/>
</dbReference>
<dbReference type="STRING" id="43989.cce_0193"/>
<evidence type="ECO:0000313" key="6">
    <source>
        <dbReference type="Proteomes" id="UP000001203"/>
    </source>
</evidence>
<dbReference type="GO" id="GO:0016042">
    <property type="term" value="P:lipid catabolic process"/>
    <property type="evidence" value="ECO:0007669"/>
    <property type="project" value="UniProtKB-KW"/>
</dbReference>
<dbReference type="PANTHER" id="PTHR10272">
    <property type="entry name" value="PLATELET-ACTIVATING FACTOR ACETYLHYDROLASE"/>
    <property type="match status" value="1"/>
</dbReference>
<gene>
    <name evidence="5" type="ordered locus">cce_0193</name>
</gene>
<protein>
    <recommendedName>
        <fullName evidence="4">DUF1400 domain-containing protein</fullName>
    </recommendedName>
</protein>
<dbReference type="AlphaFoldDB" id="B1X044"/>
<dbReference type="InterPro" id="IPR010802">
    <property type="entry name" value="DUF1400"/>
</dbReference>
<feature type="domain" description="DUF1400" evidence="4">
    <location>
        <begin position="29"/>
        <end position="152"/>
    </location>
</feature>